<dbReference type="Pfam" id="PF05712">
    <property type="entry name" value="MRG"/>
    <property type="match status" value="1"/>
</dbReference>
<accession>A0ABR3FF66</accession>
<dbReference type="InterPro" id="IPR026541">
    <property type="entry name" value="MRG_dom"/>
</dbReference>
<dbReference type="PANTHER" id="PTHR10880:SF15">
    <property type="entry name" value="MSL COMPLEX SUBUNIT 3"/>
    <property type="match status" value="1"/>
</dbReference>
<evidence type="ECO:0000256" key="1">
    <source>
        <dbReference type="ARBA" id="ARBA00004123"/>
    </source>
</evidence>
<dbReference type="InterPro" id="IPR053820">
    <property type="entry name" value="MSL3_chromo-like"/>
</dbReference>
<keyword evidence="4" id="KW-0156">Chromatin regulator</keyword>
<dbReference type="PROSITE" id="PS51640">
    <property type="entry name" value="MRG"/>
    <property type="match status" value="1"/>
</dbReference>
<comment type="caution">
    <text evidence="10">The sequence shown here is derived from an EMBL/GenBank/DDBJ whole genome shotgun (WGS) entry which is preliminary data.</text>
</comment>
<name>A0ABR3FF66_9AGAR</name>
<keyword evidence="11" id="KW-1185">Reference proteome</keyword>
<dbReference type="PANTHER" id="PTHR10880">
    <property type="entry name" value="MORTALITY FACTOR 4-LIKE PROTEIN"/>
    <property type="match status" value="1"/>
</dbReference>
<feature type="compositionally biased region" description="Low complexity" evidence="8">
    <location>
        <begin position="92"/>
        <end position="104"/>
    </location>
</feature>
<evidence type="ECO:0000256" key="3">
    <source>
        <dbReference type="ARBA" id="ARBA00018505"/>
    </source>
</evidence>
<evidence type="ECO:0000259" key="9">
    <source>
        <dbReference type="SMART" id="SM00298"/>
    </source>
</evidence>
<feature type="domain" description="Chromo" evidence="9">
    <location>
        <begin position="26"/>
        <end position="89"/>
    </location>
</feature>
<dbReference type="SMART" id="SM00298">
    <property type="entry name" value="CHROMO"/>
    <property type="match status" value="1"/>
</dbReference>
<dbReference type="Gene3D" id="1.10.274.30">
    <property type="entry name" value="MRG domain"/>
    <property type="match status" value="1"/>
</dbReference>
<evidence type="ECO:0000313" key="10">
    <source>
        <dbReference type="EMBL" id="KAL0573913.1"/>
    </source>
</evidence>
<sequence>MSSEASSSQPTYNVNERCLCYHGPLIYEAKILKSRNFDGEKLVGPGGILGQHYFVHYKGWKQTWDEWVPPDRLLKFDETNIAKQKSLQQQALAASGATSSKSQGKSGGAAGRERDNVGSVGTRAGTRKDASRGTKRAREDDETIRKNEMKLTVPEILKVMLVDDWEAVTKNNQLVTLPRSPTVEELLKQFDEHVKATKPPNLRDPELLANTVVAGLQIYFDRSCGMNLLYRFERPQYASVRKQYITGQTVKYGEEKEMSAVYGAEHLLRMLVSLPQMIASSQMDAESVGIIRDYVNELLKYMETEKDRIFQREYETASVQYQNVARS</sequence>
<evidence type="ECO:0000256" key="2">
    <source>
        <dbReference type="ARBA" id="ARBA00009093"/>
    </source>
</evidence>
<protein>
    <recommendedName>
        <fullName evidence="3">Chromatin modification-related protein EAF3</fullName>
    </recommendedName>
</protein>
<evidence type="ECO:0000313" key="11">
    <source>
        <dbReference type="Proteomes" id="UP001465976"/>
    </source>
</evidence>
<dbReference type="SUPFAM" id="SSF54160">
    <property type="entry name" value="Chromo domain-like"/>
    <property type="match status" value="1"/>
</dbReference>
<keyword evidence="5" id="KW-0805">Transcription regulation</keyword>
<dbReference type="InterPro" id="IPR008676">
    <property type="entry name" value="MRG"/>
</dbReference>
<gene>
    <name evidence="10" type="primary">EAF3</name>
    <name evidence="10" type="ORF">V5O48_008033</name>
</gene>
<evidence type="ECO:0000256" key="8">
    <source>
        <dbReference type="SAM" id="MobiDB-lite"/>
    </source>
</evidence>
<evidence type="ECO:0000256" key="6">
    <source>
        <dbReference type="ARBA" id="ARBA00023163"/>
    </source>
</evidence>
<evidence type="ECO:0000256" key="5">
    <source>
        <dbReference type="ARBA" id="ARBA00023015"/>
    </source>
</evidence>
<dbReference type="Gene3D" id="2.30.30.140">
    <property type="match status" value="1"/>
</dbReference>
<feature type="compositionally biased region" description="Basic and acidic residues" evidence="8">
    <location>
        <begin position="126"/>
        <end position="143"/>
    </location>
</feature>
<dbReference type="InterPro" id="IPR038217">
    <property type="entry name" value="MRG_C_sf"/>
</dbReference>
<dbReference type="Pfam" id="PF22732">
    <property type="entry name" value="MSL3_chromo-like"/>
    <property type="match status" value="1"/>
</dbReference>
<dbReference type="InterPro" id="IPR016197">
    <property type="entry name" value="Chromo-like_dom_sf"/>
</dbReference>
<feature type="region of interest" description="Disordered" evidence="8">
    <location>
        <begin position="92"/>
        <end position="143"/>
    </location>
</feature>
<comment type="similarity">
    <text evidence="2">Belongs to the MRG family.</text>
</comment>
<comment type="subcellular location">
    <subcellularLocation>
        <location evidence="1">Nucleus</location>
    </subcellularLocation>
</comment>
<dbReference type="PIRSF" id="PIRSF038133">
    <property type="entry name" value="HAT_Nua4_EAF3/MRG15"/>
    <property type="match status" value="1"/>
</dbReference>
<evidence type="ECO:0000256" key="4">
    <source>
        <dbReference type="ARBA" id="ARBA00022853"/>
    </source>
</evidence>
<keyword evidence="6" id="KW-0804">Transcription</keyword>
<proteinExistence type="inferred from homology"/>
<dbReference type="EMBL" id="JBAHYK010000447">
    <property type="protein sequence ID" value="KAL0573913.1"/>
    <property type="molecule type" value="Genomic_DNA"/>
</dbReference>
<organism evidence="10 11">
    <name type="scientific">Marasmius crinis-equi</name>
    <dbReference type="NCBI Taxonomy" id="585013"/>
    <lineage>
        <taxon>Eukaryota</taxon>
        <taxon>Fungi</taxon>
        <taxon>Dikarya</taxon>
        <taxon>Basidiomycota</taxon>
        <taxon>Agaricomycotina</taxon>
        <taxon>Agaricomycetes</taxon>
        <taxon>Agaricomycetidae</taxon>
        <taxon>Agaricales</taxon>
        <taxon>Marasmiineae</taxon>
        <taxon>Marasmiaceae</taxon>
        <taxon>Marasmius</taxon>
    </lineage>
</organism>
<dbReference type="InterPro" id="IPR000953">
    <property type="entry name" value="Chromo/chromo_shadow_dom"/>
</dbReference>
<keyword evidence="7" id="KW-0539">Nucleus</keyword>
<dbReference type="Proteomes" id="UP001465976">
    <property type="component" value="Unassembled WGS sequence"/>
</dbReference>
<reference evidence="10 11" key="1">
    <citation type="submission" date="2024-02" db="EMBL/GenBank/DDBJ databases">
        <title>A draft genome for the cacao thread blight pathogen Marasmius crinis-equi.</title>
        <authorList>
            <person name="Cohen S.P."/>
            <person name="Baruah I.K."/>
            <person name="Amoako-Attah I."/>
            <person name="Bukari Y."/>
            <person name="Meinhardt L.W."/>
            <person name="Bailey B.A."/>
        </authorList>
    </citation>
    <scope>NUCLEOTIDE SEQUENCE [LARGE SCALE GENOMIC DNA]</scope>
    <source>
        <strain evidence="10 11">GH-76</strain>
    </source>
</reference>
<evidence type="ECO:0000256" key="7">
    <source>
        <dbReference type="ARBA" id="ARBA00023242"/>
    </source>
</evidence>